<dbReference type="Pfam" id="PF14053">
    <property type="entry name" value="DUF4248"/>
    <property type="match status" value="1"/>
</dbReference>
<protein>
    <submittedName>
        <fullName evidence="1">DUF4248 domain-containing protein</fullName>
    </submittedName>
</protein>
<sequence>MKEEMEKDERFIIRTYEKAELAHLYNPNMPLVSAMRKLRAWIRRNRQLTDALTATGENKRDHSYTPRQVSLIVAVLGEP</sequence>
<dbReference type="EMBL" id="VVZX01000004">
    <property type="protein sequence ID" value="KAA5275829.1"/>
    <property type="molecule type" value="Genomic_DNA"/>
</dbReference>
<reference evidence="2 11" key="5">
    <citation type="submission" date="2020-04" db="EMBL/GenBank/DDBJ databases">
        <authorList>
            <person name="Hitch T.C.A."/>
            <person name="Wylensek D."/>
            <person name="Clavel T."/>
        </authorList>
    </citation>
    <scope>NUCLEOTIDE SEQUENCE [LARGE SCALE GENOMIC DNA]</scope>
    <source>
        <strain evidence="2 11">WCA3-601-WT-5E</strain>
    </source>
</reference>
<reference evidence="4 8" key="2">
    <citation type="submission" date="2018-08" db="EMBL/GenBank/DDBJ databases">
        <title>A genome reference for cultivated species of the human gut microbiota.</title>
        <authorList>
            <person name="Zou Y."/>
            <person name="Xue W."/>
            <person name="Luo G."/>
        </authorList>
    </citation>
    <scope>NUCLEOTIDE SEQUENCE [LARGE SCALE GENOMIC DNA]</scope>
    <source>
        <strain evidence="4 8">AM26-26AC</strain>
    </source>
</reference>
<evidence type="ECO:0000313" key="6">
    <source>
        <dbReference type="EMBL" id="SUV42900.1"/>
    </source>
</evidence>
<dbReference type="EMBL" id="UFSX01000002">
    <property type="protein sequence ID" value="SUV42900.1"/>
    <property type="molecule type" value="Genomic_DNA"/>
</dbReference>
<evidence type="ECO:0000313" key="11">
    <source>
        <dbReference type="Proteomes" id="UP000520291"/>
    </source>
</evidence>
<evidence type="ECO:0000313" key="7">
    <source>
        <dbReference type="Proteomes" id="UP000254424"/>
    </source>
</evidence>
<dbReference type="Proteomes" id="UP000520291">
    <property type="component" value="Unassembled WGS sequence"/>
</dbReference>
<dbReference type="KEGG" id="beg:INE88_02055"/>
<dbReference type="Proteomes" id="UP000679226">
    <property type="component" value="Chromosome"/>
</dbReference>
<dbReference type="EMBL" id="QSLA01000007">
    <property type="protein sequence ID" value="RHF09169.1"/>
    <property type="molecule type" value="Genomic_DNA"/>
</dbReference>
<dbReference type="Proteomes" id="UP000254424">
    <property type="component" value="Unassembled WGS sequence"/>
</dbReference>
<accession>A0A380Z8V3</accession>
<dbReference type="Proteomes" id="UP000291917">
    <property type="component" value="Unassembled WGS sequence"/>
</dbReference>
<dbReference type="EMBL" id="RCXL01000004">
    <property type="protein sequence ID" value="RYT77165.1"/>
    <property type="molecule type" value="Genomic_DNA"/>
</dbReference>
<reference evidence="6 7" key="1">
    <citation type="submission" date="2018-06" db="EMBL/GenBank/DDBJ databases">
        <authorList>
            <consortium name="Pathogen Informatics"/>
            <person name="Doyle S."/>
        </authorList>
    </citation>
    <scope>NUCLEOTIDE SEQUENCE [LARGE SCALE GENOMIC DNA]</scope>
    <source>
        <strain evidence="6 7">NCTC11155</strain>
    </source>
</reference>
<evidence type="ECO:0000313" key="8">
    <source>
        <dbReference type="Proteomes" id="UP000283538"/>
    </source>
</evidence>
<name>A0A380Z8V3_9BACE</name>
<dbReference type="Proteomes" id="UP000335496">
    <property type="component" value="Unassembled WGS sequence"/>
</dbReference>
<reference evidence="3" key="6">
    <citation type="journal article" date="2021" name="PLoS Genet.">
        <title>Mobile Type VI secretion system loci of the gut Bacteroidales display extensive intra-ecosystem transfer, multi-species spread and geographical clustering.</title>
        <authorList>
            <person name="Garcia-Bayona L."/>
            <person name="Coyne M.J."/>
            <person name="Comstock L.E."/>
        </authorList>
    </citation>
    <scope>NUCLEOTIDE SEQUENCE</scope>
    <source>
        <strain evidence="3">CL11T00C20</strain>
    </source>
</reference>
<keyword evidence="10" id="KW-1185">Reference proteome</keyword>
<proteinExistence type="predicted"/>
<gene>
    <name evidence="4" type="ORF">DW701_08100</name>
    <name evidence="5" type="ORF">EAJ03_03815</name>
    <name evidence="1" type="ORF">F2Z23_03810</name>
    <name evidence="2" type="ORF">HF841_13435</name>
    <name evidence="3" type="ORF">INE88_02055</name>
    <name evidence="6" type="ORF">NCTC11155_02281</name>
</gene>
<dbReference type="EMBL" id="JABAGL010000018">
    <property type="protein sequence ID" value="NME87005.1"/>
    <property type="molecule type" value="Genomic_DNA"/>
</dbReference>
<evidence type="ECO:0000313" key="4">
    <source>
        <dbReference type="EMBL" id="RHF09169.1"/>
    </source>
</evidence>
<dbReference type="AlphaFoldDB" id="A0A380Z8V3"/>
<evidence type="ECO:0000313" key="5">
    <source>
        <dbReference type="EMBL" id="RYT77165.1"/>
    </source>
</evidence>
<reference evidence="1 10" key="3">
    <citation type="journal article" date="2019" name="Nat. Med.">
        <title>A library of human gut bacterial isolates paired with longitudinal multiomics data enables mechanistic microbiome research.</title>
        <authorList>
            <person name="Poyet M."/>
            <person name="Groussin M."/>
            <person name="Gibbons S.M."/>
            <person name="Avila-Pacheco J."/>
            <person name="Jiang X."/>
            <person name="Kearney S.M."/>
            <person name="Perrotta A.R."/>
            <person name="Berdy B."/>
            <person name="Zhao S."/>
            <person name="Lieberman T.D."/>
            <person name="Swanson P.K."/>
            <person name="Smith M."/>
            <person name="Roesemann S."/>
            <person name="Alexander J.E."/>
            <person name="Rich S.A."/>
            <person name="Livny J."/>
            <person name="Vlamakis H."/>
            <person name="Clish C."/>
            <person name="Bullock K."/>
            <person name="Deik A."/>
            <person name="Scott J."/>
            <person name="Pierce K.A."/>
            <person name="Xavier R.J."/>
            <person name="Alm E.J."/>
        </authorList>
    </citation>
    <scope>NUCLEOTIDE SEQUENCE [LARGE SCALE GENOMIC DNA]</scope>
    <source>
        <strain evidence="1 10">BIOML-A1</strain>
    </source>
</reference>
<evidence type="ECO:0000313" key="10">
    <source>
        <dbReference type="Proteomes" id="UP000335496"/>
    </source>
</evidence>
<dbReference type="GeneID" id="93069040"/>
<evidence type="ECO:0000313" key="1">
    <source>
        <dbReference type="EMBL" id="KAA5275829.1"/>
    </source>
</evidence>
<dbReference type="OrthoDB" id="1038519at2"/>
<evidence type="ECO:0000313" key="3">
    <source>
        <dbReference type="EMBL" id="QUT45240.1"/>
    </source>
</evidence>
<organism evidence="6 7">
    <name type="scientific">Bacteroides eggerthii</name>
    <dbReference type="NCBI Taxonomy" id="28111"/>
    <lineage>
        <taxon>Bacteria</taxon>
        <taxon>Pseudomonadati</taxon>
        <taxon>Bacteroidota</taxon>
        <taxon>Bacteroidia</taxon>
        <taxon>Bacteroidales</taxon>
        <taxon>Bacteroidaceae</taxon>
        <taxon>Bacteroides</taxon>
    </lineage>
</organism>
<dbReference type="RefSeq" id="WP_004291268.1">
    <property type="nucleotide sequence ID" value="NZ_CABKNQ010000017.1"/>
</dbReference>
<dbReference type="EMBL" id="CP072227">
    <property type="protein sequence ID" value="QUT45240.1"/>
    <property type="molecule type" value="Genomic_DNA"/>
</dbReference>
<dbReference type="InterPro" id="IPR025342">
    <property type="entry name" value="DUF4248"/>
</dbReference>
<evidence type="ECO:0000313" key="9">
    <source>
        <dbReference type="Proteomes" id="UP000291917"/>
    </source>
</evidence>
<reference evidence="5 9" key="4">
    <citation type="journal article" date="2019" name="Science, e1252229">
        <title>Invertible promoters mediate bacterial phase variation, antibiotic resistance, and host adaptation in the gut.</title>
        <authorList>
            <person name="Jiang X."/>
            <person name="Hall A.B."/>
            <person name="Arthur T.D."/>
            <person name="Plichta D.R."/>
            <person name="Covington C.T."/>
            <person name="Poyet M."/>
            <person name="Crothers J."/>
            <person name="Moses P.L."/>
            <person name="Tolonen A.C."/>
            <person name="Vlamakis H."/>
            <person name="Alm E.J."/>
            <person name="Xavier R.J."/>
        </authorList>
    </citation>
    <scope>NUCLEOTIDE SEQUENCE [LARGE SCALE GENOMIC DNA]</scope>
    <source>
        <strain evidence="5">Bj_0095</strain>
        <strain evidence="9">bj_0095</strain>
    </source>
</reference>
<evidence type="ECO:0000313" key="2">
    <source>
        <dbReference type="EMBL" id="NME87005.1"/>
    </source>
</evidence>
<dbReference type="Proteomes" id="UP000283538">
    <property type="component" value="Unassembled WGS sequence"/>
</dbReference>